<protein>
    <submittedName>
        <fullName evidence="2">AMP-dependent synthetase/ligase domain-containing protein</fullName>
    </submittedName>
</protein>
<dbReference type="WBParaSite" id="PS1159_v2.g11059.t2">
    <property type="protein sequence ID" value="PS1159_v2.g11059.t2"/>
    <property type="gene ID" value="PS1159_v2.g11059"/>
</dbReference>
<sequence>MPAEPSKTVPTYPKHPKFENYSRILPGEERIHESVLIPPGKRITGPADDSVKTLFDLLQRGIRVSGNGEFVGERKGPNKEYTWLRYQQMATSAQLIGSGLIALGIKPSAESRVGIAGANCSEYLIATFALVSYSIINVPLYQNYKFEALM</sequence>
<proteinExistence type="predicted"/>
<organism evidence="1 2">
    <name type="scientific">Panagrolaimus sp. PS1159</name>
    <dbReference type="NCBI Taxonomy" id="55785"/>
    <lineage>
        <taxon>Eukaryota</taxon>
        <taxon>Metazoa</taxon>
        <taxon>Ecdysozoa</taxon>
        <taxon>Nematoda</taxon>
        <taxon>Chromadorea</taxon>
        <taxon>Rhabditida</taxon>
        <taxon>Tylenchina</taxon>
        <taxon>Panagrolaimomorpha</taxon>
        <taxon>Panagrolaimoidea</taxon>
        <taxon>Panagrolaimidae</taxon>
        <taxon>Panagrolaimus</taxon>
    </lineage>
</organism>
<evidence type="ECO:0000313" key="1">
    <source>
        <dbReference type="Proteomes" id="UP000887580"/>
    </source>
</evidence>
<name>A0AC35EVF3_9BILA</name>
<dbReference type="Proteomes" id="UP000887580">
    <property type="component" value="Unplaced"/>
</dbReference>
<accession>A0AC35EVF3</accession>
<evidence type="ECO:0000313" key="2">
    <source>
        <dbReference type="WBParaSite" id="PS1159_v2.g11059.t2"/>
    </source>
</evidence>
<reference evidence="2" key="1">
    <citation type="submission" date="2022-11" db="UniProtKB">
        <authorList>
            <consortium name="WormBaseParasite"/>
        </authorList>
    </citation>
    <scope>IDENTIFICATION</scope>
</reference>